<gene>
    <name evidence="1" type="ORF">J5W02_06265</name>
</gene>
<reference evidence="1 2" key="1">
    <citation type="submission" date="2021-03" db="EMBL/GenBank/DDBJ databases">
        <title>Caproiciproducens sp. nov. isolated from feces of cow.</title>
        <authorList>
            <person name="Choi J.-Y."/>
        </authorList>
    </citation>
    <scope>NUCLEOTIDE SEQUENCE [LARGE SCALE GENOMIC DNA]</scope>
    <source>
        <strain evidence="1 2">AGMB10547</strain>
    </source>
</reference>
<name>A0ABS7DMT0_9FIRM</name>
<protein>
    <recommendedName>
        <fullName evidence="3">Ribbon-helix-helix protein CopG domain-containing protein</fullName>
    </recommendedName>
</protein>
<evidence type="ECO:0000313" key="1">
    <source>
        <dbReference type="EMBL" id="MBW7572414.1"/>
    </source>
</evidence>
<dbReference type="RefSeq" id="WP_219964820.1">
    <property type="nucleotide sequence ID" value="NZ_JAGFNZ010000002.1"/>
</dbReference>
<proteinExistence type="predicted"/>
<dbReference type="Proteomes" id="UP000719942">
    <property type="component" value="Unassembled WGS sequence"/>
</dbReference>
<evidence type="ECO:0000313" key="2">
    <source>
        <dbReference type="Proteomes" id="UP000719942"/>
    </source>
</evidence>
<organism evidence="1 2">
    <name type="scientific">Caproiciproducens faecalis</name>
    <dbReference type="NCBI Taxonomy" id="2820301"/>
    <lineage>
        <taxon>Bacteria</taxon>
        <taxon>Bacillati</taxon>
        <taxon>Bacillota</taxon>
        <taxon>Clostridia</taxon>
        <taxon>Eubacteriales</taxon>
        <taxon>Acutalibacteraceae</taxon>
        <taxon>Caproiciproducens</taxon>
    </lineage>
</organism>
<dbReference type="EMBL" id="JAGFNZ010000002">
    <property type="protein sequence ID" value="MBW7572414.1"/>
    <property type="molecule type" value="Genomic_DNA"/>
</dbReference>
<keyword evidence="2" id="KW-1185">Reference proteome</keyword>
<accession>A0ABS7DMT0</accession>
<evidence type="ECO:0008006" key="3">
    <source>
        <dbReference type="Google" id="ProtNLM"/>
    </source>
</evidence>
<comment type="caution">
    <text evidence="1">The sequence shown here is derived from an EMBL/GenBank/DDBJ whole genome shotgun (WGS) entry which is preliminary data.</text>
</comment>
<sequence>MSDTLNNQKLKDVNIPSTKKLKTTFYLPKSTFEKIDSLIALSGGSHSRNDVIEKAIDFFFAYTTSQISQDYLCGVFGSKMEGLVGNLATRISKSNFRNAVESDMTNRMLSTVFEIDRNKYDKLRAKAIQDVKRTNGSIDILEAINESESDDLSK</sequence>